<proteinExistence type="predicted"/>
<protein>
    <submittedName>
        <fullName evidence="2">Uncharacterized protein</fullName>
    </submittedName>
</protein>
<comment type="caution">
    <text evidence="2">The sequence shown here is derived from an EMBL/GenBank/DDBJ whole genome shotgun (WGS) entry which is preliminary data.</text>
</comment>
<accession>A0AAE0GK69</accession>
<feature type="compositionally biased region" description="Basic and acidic residues" evidence="1">
    <location>
        <begin position="110"/>
        <end position="122"/>
    </location>
</feature>
<dbReference type="EMBL" id="LGRX02005221">
    <property type="protein sequence ID" value="KAK3278916.1"/>
    <property type="molecule type" value="Genomic_DNA"/>
</dbReference>
<gene>
    <name evidence="2" type="ORF">CYMTET_13176</name>
</gene>
<reference evidence="2 3" key="1">
    <citation type="journal article" date="2015" name="Genome Biol. Evol.">
        <title>Comparative Genomics of a Bacterivorous Green Alga Reveals Evolutionary Causalities and Consequences of Phago-Mixotrophic Mode of Nutrition.</title>
        <authorList>
            <person name="Burns J.A."/>
            <person name="Paasch A."/>
            <person name="Narechania A."/>
            <person name="Kim E."/>
        </authorList>
    </citation>
    <scope>NUCLEOTIDE SEQUENCE [LARGE SCALE GENOMIC DNA]</scope>
    <source>
        <strain evidence="2 3">PLY_AMNH</strain>
    </source>
</reference>
<feature type="region of interest" description="Disordered" evidence="1">
    <location>
        <begin position="50"/>
        <end position="167"/>
    </location>
</feature>
<evidence type="ECO:0000256" key="1">
    <source>
        <dbReference type="SAM" id="MobiDB-lite"/>
    </source>
</evidence>
<sequence length="219" mass="24023">MREEVHSRGSDRGVKLPYIVQVASTGSEDDEDPLSPQKLKGLAKYNERACESKASDMSCSSSGDEGESEYYSSDEDFETLSREGVKAKSSAFAKEKLKERDARRKRAKKLKAEAKKQEKELGDNGVKSNKQKTATSQPKVKKRILPECGPGGAKPTSAKGKMQISKSKGVKLEKIECPSLTVPTKLSKLGHSVPQSCAPTKLPKIDAPRVFKSEMYWLG</sequence>
<evidence type="ECO:0000313" key="3">
    <source>
        <dbReference type="Proteomes" id="UP001190700"/>
    </source>
</evidence>
<feature type="compositionally biased region" description="Polar residues" evidence="1">
    <location>
        <begin position="126"/>
        <end position="138"/>
    </location>
</feature>
<organism evidence="2 3">
    <name type="scientific">Cymbomonas tetramitiformis</name>
    <dbReference type="NCBI Taxonomy" id="36881"/>
    <lineage>
        <taxon>Eukaryota</taxon>
        <taxon>Viridiplantae</taxon>
        <taxon>Chlorophyta</taxon>
        <taxon>Pyramimonadophyceae</taxon>
        <taxon>Pyramimonadales</taxon>
        <taxon>Pyramimonadaceae</taxon>
        <taxon>Cymbomonas</taxon>
    </lineage>
</organism>
<evidence type="ECO:0000313" key="2">
    <source>
        <dbReference type="EMBL" id="KAK3278916.1"/>
    </source>
</evidence>
<name>A0AAE0GK69_9CHLO</name>
<feature type="compositionally biased region" description="Basic and acidic residues" evidence="1">
    <location>
        <begin position="93"/>
        <end position="102"/>
    </location>
</feature>
<dbReference type="AlphaFoldDB" id="A0AAE0GK69"/>
<dbReference type="Proteomes" id="UP001190700">
    <property type="component" value="Unassembled WGS sequence"/>
</dbReference>
<keyword evidence="3" id="KW-1185">Reference proteome</keyword>
<feature type="compositionally biased region" description="Acidic residues" evidence="1">
    <location>
        <begin position="64"/>
        <end position="78"/>
    </location>
</feature>